<evidence type="ECO:0000313" key="2">
    <source>
        <dbReference type="EMBL" id="MFE9604958.1"/>
    </source>
</evidence>
<dbReference type="InterPro" id="IPR050519">
    <property type="entry name" value="Glycosyltransf_28_UgtP"/>
</dbReference>
<dbReference type="EC" id="2.4.-.-" evidence="2"/>
<sequence length="510" mass="52962">MPHLGSTVHLRALAVATLRPRQTTRPRPPSAAERIVIVSASVGAGHDGAAAELERRLLAAGLAVDRLDLLDVLPARLGRLVRDGYHRMLVRTPWLYQRIYSSTERAGGGGPVARALLRSAEQRLLRALPADTGAVVSTYPGASRVLGNLRLAGRLTVPVLTYLTDFSVHPLWVADGVDVHLALHAVPAAQATAAGARDVRVCGPVADPRFHPVNAAERTAARTRFGLPASAPLALLVAGSWGVGPVRQVARELRDCGAAVPVVVCGRNEELAEQLRADGIEHVHGWVDDMPGLMHAADVLVQNAGGLTSLEAFAAGLPVASYGCIPGHGLTNASALDQAGVAAWIRDPAQLKHVLAELIDGPRGLLQREAGLALFAGEVPGRGPDGAAGNDRGADTGAHQDTATGADRGPAAETVRVCRAGTGHAIPITVRRTRPVRPTALRLATTTALACAVWAGAVGTAVATTDGGPGLIHAIGQGLDLDDLGHAHHTLHATHEGHEDHEGHAKGDRS</sequence>
<accession>A0ABW6MHX0</accession>
<dbReference type="SUPFAM" id="SSF53756">
    <property type="entry name" value="UDP-Glycosyltransferase/glycogen phosphorylase"/>
    <property type="match status" value="1"/>
</dbReference>
<evidence type="ECO:0000256" key="1">
    <source>
        <dbReference type="SAM" id="MobiDB-lite"/>
    </source>
</evidence>
<dbReference type="Proteomes" id="UP001601303">
    <property type="component" value="Unassembled WGS sequence"/>
</dbReference>
<evidence type="ECO:0000313" key="3">
    <source>
        <dbReference type="Proteomes" id="UP001601303"/>
    </source>
</evidence>
<keyword evidence="2" id="KW-0328">Glycosyltransferase</keyword>
<dbReference type="Gene3D" id="3.40.50.2000">
    <property type="entry name" value="Glycogen Phosphorylase B"/>
    <property type="match status" value="1"/>
</dbReference>
<comment type="caution">
    <text evidence="2">The sequence shown here is derived from an EMBL/GenBank/DDBJ whole genome shotgun (WGS) entry which is preliminary data.</text>
</comment>
<keyword evidence="2" id="KW-0808">Transferase</keyword>
<gene>
    <name evidence="2" type="ORF">ACFYNQ_41250</name>
</gene>
<dbReference type="GO" id="GO:0016757">
    <property type="term" value="F:glycosyltransferase activity"/>
    <property type="evidence" value="ECO:0007669"/>
    <property type="project" value="UniProtKB-KW"/>
</dbReference>
<dbReference type="PANTHER" id="PTHR43025:SF3">
    <property type="entry name" value="MONOGALACTOSYLDIACYLGLYCEROL SYNTHASE 1, CHLOROPLASTIC"/>
    <property type="match status" value="1"/>
</dbReference>
<reference evidence="2 3" key="1">
    <citation type="submission" date="2024-10" db="EMBL/GenBank/DDBJ databases">
        <title>The Natural Products Discovery Center: Release of the First 8490 Sequenced Strains for Exploring Actinobacteria Biosynthetic Diversity.</title>
        <authorList>
            <person name="Kalkreuter E."/>
            <person name="Kautsar S.A."/>
            <person name="Yang D."/>
            <person name="Bader C.D."/>
            <person name="Teijaro C.N."/>
            <person name="Fluegel L."/>
            <person name="Davis C.M."/>
            <person name="Simpson J.R."/>
            <person name="Lauterbach L."/>
            <person name="Steele A.D."/>
            <person name="Gui C."/>
            <person name="Meng S."/>
            <person name="Li G."/>
            <person name="Viehrig K."/>
            <person name="Ye F."/>
            <person name="Su P."/>
            <person name="Kiefer A.F."/>
            <person name="Nichols A."/>
            <person name="Cepeda A.J."/>
            <person name="Yan W."/>
            <person name="Fan B."/>
            <person name="Jiang Y."/>
            <person name="Adhikari A."/>
            <person name="Zheng C.-J."/>
            <person name="Schuster L."/>
            <person name="Cowan T.M."/>
            <person name="Smanski M.J."/>
            <person name="Chevrette M.G."/>
            <person name="De Carvalho L.P.S."/>
            <person name="Shen B."/>
        </authorList>
    </citation>
    <scope>NUCLEOTIDE SEQUENCE [LARGE SCALE GENOMIC DNA]</scope>
    <source>
        <strain evidence="2 3">NPDC006488</strain>
    </source>
</reference>
<dbReference type="RefSeq" id="WP_388113802.1">
    <property type="nucleotide sequence ID" value="NZ_JBIAHM010000018.1"/>
</dbReference>
<organism evidence="2 3">
    <name type="scientific">Streptomyces hokutonensis</name>
    <dbReference type="NCBI Taxonomy" id="1306990"/>
    <lineage>
        <taxon>Bacteria</taxon>
        <taxon>Bacillati</taxon>
        <taxon>Actinomycetota</taxon>
        <taxon>Actinomycetes</taxon>
        <taxon>Kitasatosporales</taxon>
        <taxon>Streptomycetaceae</taxon>
        <taxon>Streptomyces</taxon>
    </lineage>
</organism>
<dbReference type="EMBL" id="JBIAHM010000018">
    <property type="protein sequence ID" value="MFE9604958.1"/>
    <property type="molecule type" value="Genomic_DNA"/>
</dbReference>
<protein>
    <submittedName>
        <fullName evidence="2">Glycosyltransferase</fullName>
        <ecNumber evidence="2">2.4.-.-</ecNumber>
    </submittedName>
</protein>
<keyword evidence="3" id="KW-1185">Reference proteome</keyword>
<proteinExistence type="predicted"/>
<dbReference type="Pfam" id="PF13692">
    <property type="entry name" value="Glyco_trans_1_4"/>
    <property type="match status" value="1"/>
</dbReference>
<dbReference type="PANTHER" id="PTHR43025">
    <property type="entry name" value="MONOGALACTOSYLDIACYLGLYCEROL SYNTHASE"/>
    <property type="match status" value="1"/>
</dbReference>
<feature type="region of interest" description="Disordered" evidence="1">
    <location>
        <begin position="381"/>
        <end position="409"/>
    </location>
</feature>
<name>A0ABW6MHX0_9ACTN</name>